<dbReference type="Proteomes" id="UP000316476">
    <property type="component" value="Unassembled WGS sequence"/>
</dbReference>
<sequence>MLSYKLIGSTGQEVGYYAELGQEDYYVGGGEPPGQWWGSGAKYLGLSGKVTGKDLAAILAGFQPGGSKLVQNAGDKRRRAGFDLTWSVPKSVSVALSQADEALGRRIEQAASQAVSTVMETVEEFCGRSRRGQRGERVEKSGLVAAIFRHDTARGLPGEVPDPNLHFHAVVANVSVREDGSTGTLDARALFSPQMKMALGALFRVELSRNLDRLGLASHCPTDDRGRAKVWFELNAIPSELIKEFSKRRSQIERWLRQRGQSGAKAAEKAATATRRKKDRYTRYHLQKAWTAIGRKFGVTAETIRAACRQTRPQQVGVADAEAAVTAAVELITSDRSRFSEIELLRFAAQEAQATGLSIRDVRSAVRRQLSNTKRVVRLKSVDGIEQFTTHEMIAVERRLVKTAESLSADWTVPVSNRQVDDAVKRYPTLRDEQVAAIRHLVSGTGQVACVNGMAGTGKTFMLSVAREAWEAAGLHLVGTALAAKASQTIQDEASIDSTHLHRLLFEIDTGKRTLNSKSIVVLDEAAMVGTRMMARLLDAVDRAGAKVAMIGDHRQLQAIAAGAPFRVLSEQLGVAELRQISRQRESWSRQVVTDLADGNADTALKQLHEHGDLFIGVDRDDAIGRLVDDWFVEFEKGSDARIFAGTRLETATLNRLCQTKRRLAGNLGEACILVGSDEFRVGDRVVITRNDRVGILKNGMTGEVTSVDTRNATLKVGFDSGVNLHVDTRAFDHVQLGYCTTTHKGQGQTVDSAFVLVGGVLTDRELSYVQGSRARGRTRFYSDVESGGATIEALADQMNRSRQKDMALEHVIEAA</sequence>
<dbReference type="NCBIfam" id="TIGR02686">
    <property type="entry name" value="relax_trwC"/>
    <property type="match status" value="1"/>
</dbReference>
<dbReference type="RefSeq" id="WP_146415025.1">
    <property type="nucleotide sequence ID" value="NZ_SJPZ01000002.1"/>
</dbReference>
<dbReference type="InterPro" id="IPR014862">
    <property type="entry name" value="TrwC"/>
</dbReference>
<comment type="caution">
    <text evidence="2">The sequence shown here is derived from an EMBL/GenBank/DDBJ whole genome shotgun (WGS) entry which is preliminary data.</text>
</comment>
<feature type="domain" description="TrwC relaxase" evidence="1">
    <location>
        <begin position="12"/>
        <end position="292"/>
    </location>
</feature>
<evidence type="ECO:0000313" key="3">
    <source>
        <dbReference type="Proteomes" id="UP000316476"/>
    </source>
</evidence>
<reference evidence="2 3" key="1">
    <citation type="submission" date="2019-02" db="EMBL/GenBank/DDBJ databases">
        <title>Deep-cultivation of Planctomycetes and their phenomic and genomic characterization uncovers novel biology.</title>
        <authorList>
            <person name="Wiegand S."/>
            <person name="Jogler M."/>
            <person name="Boedeker C."/>
            <person name="Pinto D."/>
            <person name="Vollmers J."/>
            <person name="Rivas-Marin E."/>
            <person name="Kohn T."/>
            <person name="Peeters S.H."/>
            <person name="Heuer A."/>
            <person name="Rast P."/>
            <person name="Oberbeckmann S."/>
            <person name="Bunk B."/>
            <person name="Jeske O."/>
            <person name="Meyerdierks A."/>
            <person name="Storesund J.E."/>
            <person name="Kallscheuer N."/>
            <person name="Luecker S."/>
            <person name="Lage O.M."/>
            <person name="Pohl T."/>
            <person name="Merkel B.J."/>
            <person name="Hornburger P."/>
            <person name="Mueller R.-W."/>
            <person name="Bruemmer F."/>
            <person name="Labrenz M."/>
            <person name="Spormann A.M."/>
            <person name="Op Den Camp H."/>
            <person name="Overmann J."/>
            <person name="Amann R."/>
            <person name="Jetten M.S.M."/>
            <person name="Mascher T."/>
            <person name="Medema M.H."/>
            <person name="Devos D.P."/>
            <person name="Kaster A.-K."/>
            <person name="Ovreas L."/>
            <person name="Rohde M."/>
            <person name="Galperin M.Y."/>
            <person name="Jogler C."/>
        </authorList>
    </citation>
    <scope>NUCLEOTIDE SEQUENCE [LARGE SCALE GENOMIC DNA]</scope>
    <source>
        <strain evidence="2 3">V7</strain>
    </source>
</reference>
<dbReference type="Pfam" id="PF08751">
    <property type="entry name" value="TrwC"/>
    <property type="match status" value="1"/>
</dbReference>
<dbReference type="EMBL" id="SJPZ01000002">
    <property type="protein sequence ID" value="TWU62350.1"/>
    <property type="molecule type" value="Genomic_DNA"/>
</dbReference>
<name>A0A5C6FJP3_9PLAN</name>
<dbReference type="SUPFAM" id="SSF52540">
    <property type="entry name" value="P-loop containing nucleoside triphosphate hydrolases"/>
    <property type="match status" value="2"/>
</dbReference>
<dbReference type="Gene3D" id="3.40.50.300">
    <property type="entry name" value="P-loop containing nucleotide triphosphate hydrolases"/>
    <property type="match status" value="2"/>
</dbReference>
<protein>
    <submittedName>
        <fullName evidence="2">Multifunctional conjugation protein TraI</fullName>
    </submittedName>
</protein>
<dbReference type="AlphaFoldDB" id="A0A5C6FJP3"/>
<proteinExistence type="predicted"/>
<dbReference type="Pfam" id="PF13604">
    <property type="entry name" value="AAA_30"/>
    <property type="match status" value="1"/>
</dbReference>
<dbReference type="SUPFAM" id="SSF55464">
    <property type="entry name" value="Origin of replication-binding domain, RBD-like"/>
    <property type="match status" value="1"/>
</dbReference>
<evidence type="ECO:0000313" key="2">
    <source>
        <dbReference type="EMBL" id="TWU62350.1"/>
    </source>
</evidence>
<evidence type="ECO:0000259" key="1">
    <source>
        <dbReference type="Pfam" id="PF08751"/>
    </source>
</evidence>
<dbReference type="OrthoDB" id="1826980at2"/>
<dbReference type="Gene3D" id="2.30.30.940">
    <property type="match status" value="1"/>
</dbReference>
<dbReference type="CDD" id="cd17933">
    <property type="entry name" value="DEXSc_RecD-like"/>
    <property type="match status" value="1"/>
</dbReference>
<gene>
    <name evidence="2" type="primary">traI_1</name>
    <name evidence="2" type="ORF">V7x_40790</name>
</gene>
<dbReference type="InterPro" id="IPR027417">
    <property type="entry name" value="P-loop_NTPase"/>
</dbReference>
<organism evidence="2 3">
    <name type="scientific">Crateriforma conspicua</name>
    <dbReference type="NCBI Taxonomy" id="2527996"/>
    <lineage>
        <taxon>Bacteria</taxon>
        <taxon>Pseudomonadati</taxon>
        <taxon>Planctomycetota</taxon>
        <taxon>Planctomycetia</taxon>
        <taxon>Planctomycetales</taxon>
        <taxon>Planctomycetaceae</taxon>
        <taxon>Crateriforma</taxon>
    </lineage>
</organism>
<dbReference type="NCBIfam" id="NF041492">
    <property type="entry name" value="MobF"/>
    <property type="match status" value="1"/>
</dbReference>
<accession>A0A5C6FJP3</accession>
<dbReference type="InterPro" id="IPR014059">
    <property type="entry name" value="TraI/TrwC_relax"/>
</dbReference>